<dbReference type="FunFam" id="1.10.10.10:FF:000001">
    <property type="entry name" value="LysR family transcriptional regulator"/>
    <property type="match status" value="1"/>
</dbReference>
<comment type="similarity">
    <text evidence="1">Belongs to the LysR transcriptional regulatory family.</text>
</comment>
<protein>
    <submittedName>
        <fullName evidence="6">LysR family transcriptional regulator</fullName>
    </submittedName>
</protein>
<keyword evidence="4" id="KW-0804">Transcription</keyword>
<dbReference type="Gene3D" id="1.10.10.10">
    <property type="entry name" value="Winged helix-like DNA-binding domain superfamily/Winged helix DNA-binding domain"/>
    <property type="match status" value="1"/>
</dbReference>
<dbReference type="InterPro" id="IPR036390">
    <property type="entry name" value="WH_DNA-bd_sf"/>
</dbReference>
<organism evidence="6 7">
    <name type="scientific">Brevibacillus fluminis</name>
    <dbReference type="NCBI Taxonomy" id="511487"/>
    <lineage>
        <taxon>Bacteria</taxon>
        <taxon>Bacillati</taxon>
        <taxon>Bacillota</taxon>
        <taxon>Bacilli</taxon>
        <taxon>Bacillales</taxon>
        <taxon>Paenibacillaceae</taxon>
        <taxon>Brevibacillus</taxon>
    </lineage>
</organism>
<accession>A0A3M8DP49</accession>
<dbReference type="CDD" id="cd05466">
    <property type="entry name" value="PBP2_LTTR_substrate"/>
    <property type="match status" value="1"/>
</dbReference>
<dbReference type="PANTHER" id="PTHR30346">
    <property type="entry name" value="TRANSCRIPTIONAL DUAL REGULATOR HCAR-RELATED"/>
    <property type="match status" value="1"/>
</dbReference>
<evidence type="ECO:0000256" key="2">
    <source>
        <dbReference type="ARBA" id="ARBA00023015"/>
    </source>
</evidence>
<dbReference type="Proteomes" id="UP000271031">
    <property type="component" value="Unassembled WGS sequence"/>
</dbReference>
<keyword evidence="7" id="KW-1185">Reference proteome</keyword>
<dbReference type="OrthoDB" id="9803735at2"/>
<dbReference type="Gene3D" id="3.40.190.290">
    <property type="match status" value="1"/>
</dbReference>
<dbReference type="InterPro" id="IPR005119">
    <property type="entry name" value="LysR_subst-bd"/>
</dbReference>
<dbReference type="AlphaFoldDB" id="A0A3M8DP49"/>
<evidence type="ECO:0000256" key="4">
    <source>
        <dbReference type="ARBA" id="ARBA00023163"/>
    </source>
</evidence>
<proteinExistence type="inferred from homology"/>
<dbReference type="GO" id="GO:0003700">
    <property type="term" value="F:DNA-binding transcription factor activity"/>
    <property type="evidence" value="ECO:0007669"/>
    <property type="project" value="InterPro"/>
</dbReference>
<gene>
    <name evidence="6" type="ORF">EDM56_12095</name>
</gene>
<keyword evidence="2" id="KW-0805">Transcription regulation</keyword>
<dbReference type="GO" id="GO:0003677">
    <property type="term" value="F:DNA binding"/>
    <property type="evidence" value="ECO:0007669"/>
    <property type="project" value="UniProtKB-KW"/>
</dbReference>
<dbReference type="Pfam" id="PF03466">
    <property type="entry name" value="LysR_substrate"/>
    <property type="match status" value="1"/>
</dbReference>
<name>A0A3M8DP49_9BACL</name>
<dbReference type="EMBL" id="RHHQ01000008">
    <property type="protein sequence ID" value="RNB89893.1"/>
    <property type="molecule type" value="Genomic_DNA"/>
</dbReference>
<evidence type="ECO:0000313" key="7">
    <source>
        <dbReference type="Proteomes" id="UP000271031"/>
    </source>
</evidence>
<keyword evidence="3" id="KW-0238">DNA-binding</keyword>
<dbReference type="RefSeq" id="WP_122918146.1">
    <property type="nucleotide sequence ID" value="NZ_RHHQ01000008.1"/>
</dbReference>
<dbReference type="PRINTS" id="PR00039">
    <property type="entry name" value="HTHLYSR"/>
</dbReference>
<sequence length="302" mass="33623">MELRQLEYFMAVCDELHFSRAAEKMCTTQSNLSQQIKLLEGELGVLLFDRLGKRIAITEAGRLLYEQSQHVFSHLQYARDAIAALQTAQGGTLSIGVLPGDADLLFNALLVEFHKTYPQLSLSVLETTKITEQILQGTLDIGVTTTPPPDERITRIPLMHEEFALAICADDLFAKRSKMSFAQLQHLKLAMFPPDHQVRQVIDHYCAEAGFRLQPGIETTTVSTLLSLVEQGIGASILPRLLLENLGNKKIATIPLVDPTPSQDICIIYRSDRYMSFAAQAFIETLQAYIQNAIQHAAQARA</sequence>
<dbReference type="Pfam" id="PF00126">
    <property type="entry name" value="HTH_1"/>
    <property type="match status" value="1"/>
</dbReference>
<dbReference type="SUPFAM" id="SSF46785">
    <property type="entry name" value="Winged helix' DNA-binding domain"/>
    <property type="match status" value="1"/>
</dbReference>
<feature type="domain" description="HTH lysR-type" evidence="5">
    <location>
        <begin position="1"/>
        <end position="58"/>
    </location>
</feature>
<dbReference type="GO" id="GO:0032993">
    <property type="term" value="C:protein-DNA complex"/>
    <property type="evidence" value="ECO:0007669"/>
    <property type="project" value="TreeGrafter"/>
</dbReference>
<comment type="caution">
    <text evidence="6">The sequence shown here is derived from an EMBL/GenBank/DDBJ whole genome shotgun (WGS) entry which is preliminary data.</text>
</comment>
<dbReference type="InterPro" id="IPR036388">
    <property type="entry name" value="WH-like_DNA-bd_sf"/>
</dbReference>
<evidence type="ECO:0000313" key="6">
    <source>
        <dbReference type="EMBL" id="RNB89893.1"/>
    </source>
</evidence>
<dbReference type="PANTHER" id="PTHR30346:SF31">
    <property type="entry name" value="LYSR SUBSTRATE-BINDING"/>
    <property type="match status" value="1"/>
</dbReference>
<dbReference type="InterPro" id="IPR000847">
    <property type="entry name" value="LysR_HTH_N"/>
</dbReference>
<evidence type="ECO:0000259" key="5">
    <source>
        <dbReference type="PROSITE" id="PS50931"/>
    </source>
</evidence>
<evidence type="ECO:0000256" key="1">
    <source>
        <dbReference type="ARBA" id="ARBA00009437"/>
    </source>
</evidence>
<evidence type="ECO:0000256" key="3">
    <source>
        <dbReference type="ARBA" id="ARBA00023125"/>
    </source>
</evidence>
<dbReference type="PROSITE" id="PS50931">
    <property type="entry name" value="HTH_LYSR"/>
    <property type="match status" value="1"/>
</dbReference>
<dbReference type="SUPFAM" id="SSF53850">
    <property type="entry name" value="Periplasmic binding protein-like II"/>
    <property type="match status" value="1"/>
</dbReference>
<reference evidence="6 7" key="1">
    <citation type="submission" date="2018-10" db="EMBL/GenBank/DDBJ databases">
        <title>Phylogenomics of Brevibacillus.</title>
        <authorList>
            <person name="Dunlap C."/>
        </authorList>
    </citation>
    <scope>NUCLEOTIDE SEQUENCE [LARGE SCALE GENOMIC DNA]</scope>
    <source>
        <strain evidence="6 7">JCM 15716</strain>
    </source>
</reference>